<feature type="transmembrane region" description="Helical" evidence="6">
    <location>
        <begin position="226"/>
        <end position="245"/>
    </location>
</feature>
<evidence type="ECO:0000256" key="6">
    <source>
        <dbReference type="SAM" id="Phobius"/>
    </source>
</evidence>
<dbReference type="InterPro" id="IPR002293">
    <property type="entry name" value="AA/rel_permease1"/>
</dbReference>
<evidence type="ECO:0000256" key="2">
    <source>
        <dbReference type="ARBA" id="ARBA00022448"/>
    </source>
</evidence>
<dbReference type="Proteomes" id="UP000031516">
    <property type="component" value="Unassembled WGS sequence"/>
</dbReference>
<comment type="caution">
    <text evidence="7">The sequence shown here is derived from an EMBL/GenBank/DDBJ whole genome shotgun (WGS) entry which is preliminary data.</text>
</comment>
<dbReference type="EMBL" id="CCBQ010000001">
    <property type="protein sequence ID" value="CDO91668.1"/>
    <property type="molecule type" value="Genomic_DNA"/>
</dbReference>
<name>A0A0A8KYW3_9SACH</name>
<evidence type="ECO:0000313" key="7">
    <source>
        <dbReference type="EMBL" id="CDO91668.1"/>
    </source>
</evidence>
<protein>
    <submittedName>
        <fullName evidence="7">WGS project CCBQ000000000 data, contig 00028</fullName>
    </submittedName>
</protein>
<dbReference type="AlphaFoldDB" id="A0A0A8KYW3"/>
<dbReference type="PANTHER" id="PTHR45649:SF16">
    <property type="entry name" value="7-KETO 8-AMINOPELARGONIC ACID TRANSPORTER"/>
    <property type="match status" value="1"/>
</dbReference>
<dbReference type="Pfam" id="PF13520">
    <property type="entry name" value="AA_permease_2"/>
    <property type="match status" value="1"/>
</dbReference>
<keyword evidence="5 6" id="KW-0472">Membrane</keyword>
<dbReference type="PIRSF" id="PIRSF006060">
    <property type="entry name" value="AA_transporter"/>
    <property type="match status" value="1"/>
</dbReference>
<evidence type="ECO:0000256" key="3">
    <source>
        <dbReference type="ARBA" id="ARBA00022692"/>
    </source>
</evidence>
<comment type="subcellular location">
    <subcellularLocation>
        <location evidence="1">Membrane</location>
        <topology evidence="1">Multi-pass membrane protein</topology>
    </subcellularLocation>
</comment>
<feature type="transmembrane region" description="Helical" evidence="6">
    <location>
        <begin position="56"/>
        <end position="75"/>
    </location>
</feature>
<feature type="transmembrane region" description="Helical" evidence="6">
    <location>
        <begin position="452"/>
        <end position="473"/>
    </location>
</feature>
<evidence type="ECO:0000256" key="1">
    <source>
        <dbReference type="ARBA" id="ARBA00004141"/>
    </source>
</evidence>
<evidence type="ECO:0000256" key="4">
    <source>
        <dbReference type="ARBA" id="ARBA00022989"/>
    </source>
</evidence>
<accession>A0A0A8KYW3</accession>
<dbReference type="GO" id="GO:0022857">
    <property type="term" value="F:transmembrane transporter activity"/>
    <property type="evidence" value="ECO:0007669"/>
    <property type="project" value="InterPro"/>
</dbReference>
<keyword evidence="4 6" id="KW-1133">Transmembrane helix</keyword>
<evidence type="ECO:0000313" key="8">
    <source>
        <dbReference type="Proteomes" id="UP000031516"/>
    </source>
</evidence>
<feature type="transmembrane region" description="Helical" evidence="6">
    <location>
        <begin position="541"/>
        <end position="558"/>
    </location>
</feature>
<feature type="transmembrane region" description="Helical" evidence="6">
    <location>
        <begin position="364"/>
        <end position="386"/>
    </location>
</feature>
<evidence type="ECO:0000256" key="5">
    <source>
        <dbReference type="ARBA" id="ARBA00023136"/>
    </source>
</evidence>
<keyword evidence="8" id="KW-1185">Reference proteome</keyword>
<dbReference type="PANTHER" id="PTHR45649">
    <property type="entry name" value="AMINO-ACID PERMEASE BAT1"/>
    <property type="match status" value="1"/>
</dbReference>
<sequence length="569" mass="62690">MSSDLTDTETTPRNKGTLVRNFSWWSLIGLSFSLTNSWLGVSSSFVVGLAGAGPPLVIYGLIFAFVLTSMCGYSLSEFSYLLPNSAGTSFWTLTLLETSTPNDSQELPIVESESSAIKYDVKESLSSDLKNEKDVVGEECHFESKKHASRIQKNMAIMVGMINYFGCLFTTASISSSLVYSIMGIHSLLNPSFVFKQWHNFLLYEIITIFLTAFNCHFQLLPLLSTFGFTMSLFTYAFTFVVCLVSRSDTISEQPWPKSQDIFQKFNNNTGWKSDGMAFLVGLINPLWSFVGIDSATHMTDEVGRTAAKVLVPKVITATIIIGFVTSFSYSIALFYCVRDTTAVLDSIAPAVTIYYQATANKNLAILLQTCTIVVGLTCGVASGTWQSRTLWALSRDMQAWKSKNTMSHFMTAKLAIINPACKVPLNAHLFSQLLVVIIGCIMLGSTKAFNAIISAAVTLLIISYAIPSAILLTRGREKFIRKHGGQIQDGRSLTSKCKQWLHRFGWVPHTITVAYAIFCLVILSFPYVKPVTSFNMNYVAVVYGAIALVIGIVVIHFNSGQYKGTALT</sequence>
<proteinExistence type="predicted"/>
<keyword evidence="2" id="KW-0813">Transport</keyword>
<dbReference type="Gene3D" id="1.20.1740.10">
    <property type="entry name" value="Amino acid/polyamine transporter I"/>
    <property type="match status" value="1"/>
</dbReference>
<feature type="transmembrane region" description="Helical" evidence="6">
    <location>
        <begin position="315"/>
        <end position="336"/>
    </location>
</feature>
<gene>
    <name evidence="7" type="ORF">KLDO_g2</name>
</gene>
<reference evidence="7 8" key="1">
    <citation type="submission" date="2014-03" db="EMBL/GenBank/DDBJ databases">
        <title>The genome of Kluyveromyces dobzhanskii.</title>
        <authorList>
            <person name="Nystedt B."/>
            <person name="Astrom S."/>
        </authorList>
    </citation>
    <scope>NUCLEOTIDE SEQUENCE [LARGE SCALE GENOMIC DNA]</scope>
    <source>
        <strain evidence="7 8">CBS 2104</strain>
    </source>
</reference>
<feature type="transmembrane region" description="Helical" evidence="6">
    <location>
        <begin position="162"/>
        <end position="189"/>
    </location>
</feature>
<keyword evidence="3 6" id="KW-0812">Transmembrane</keyword>
<feature type="transmembrane region" description="Helical" evidence="6">
    <location>
        <begin position="507"/>
        <end position="529"/>
    </location>
</feature>
<organism evidence="7 8">
    <name type="scientific">Kluyveromyces dobzhanskii CBS 2104</name>
    <dbReference type="NCBI Taxonomy" id="1427455"/>
    <lineage>
        <taxon>Eukaryota</taxon>
        <taxon>Fungi</taxon>
        <taxon>Dikarya</taxon>
        <taxon>Ascomycota</taxon>
        <taxon>Saccharomycotina</taxon>
        <taxon>Saccharomycetes</taxon>
        <taxon>Saccharomycetales</taxon>
        <taxon>Saccharomycetaceae</taxon>
        <taxon>Kluyveromyces</taxon>
    </lineage>
</organism>
<dbReference type="GO" id="GO:0016020">
    <property type="term" value="C:membrane"/>
    <property type="evidence" value="ECO:0007669"/>
    <property type="project" value="UniProtKB-SubCell"/>
</dbReference>
<feature type="transmembrane region" description="Helical" evidence="6">
    <location>
        <begin position="22"/>
        <end position="49"/>
    </location>
</feature>
<dbReference type="OrthoDB" id="2417308at2759"/>